<dbReference type="GO" id="GO:0016887">
    <property type="term" value="F:ATP hydrolysis activity"/>
    <property type="evidence" value="ECO:0007669"/>
    <property type="project" value="InterPro"/>
</dbReference>
<accession>A0A645A6Q4</accession>
<feature type="domain" description="ABC transporter" evidence="2">
    <location>
        <begin position="3"/>
        <end position="36"/>
    </location>
</feature>
<keyword evidence="3" id="KW-0067">ATP-binding</keyword>
<dbReference type="SUPFAM" id="SSF52540">
    <property type="entry name" value="P-loop containing nucleoside triphosphate hydrolases"/>
    <property type="match status" value="1"/>
</dbReference>
<keyword evidence="3" id="KW-0547">Nucleotide-binding</keyword>
<reference evidence="3" key="1">
    <citation type="submission" date="2019-08" db="EMBL/GenBank/DDBJ databases">
        <authorList>
            <person name="Kucharzyk K."/>
            <person name="Murdoch R.W."/>
            <person name="Higgins S."/>
            <person name="Loffler F."/>
        </authorList>
    </citation>
    <scope>NUCLEOTIDE SEQUENCE</scope>
</reference>
<proteinExistence type="inferred from homology"/>
<name>A0A645A6Q4_9ZZZZ</name>
<dbReference type="InterPro" id="IPR003439">
    <property type="entry name" value="ABC_transporter-like_ATP-bd"/>
</dbReference>
<gene>
    <name evidence="3" type="primary">bceA_9</name>
    <name evidence="3" type="ORF">SDC9_94682</name>
</gene>
<sequence>MLEKYPYEISGGQKQRTACARAIITNPSLILADEPTGALDSKSSTDLLNAMTKLNEEQDATIMMVTHDAFAASYCKRVLFIKDGLIFKEIIKNGSRKEFFKEILDVLSLIGGGDSDLI</sequence>
<dbReference type="PANTHER" id="PTHR42798:SF7">
    <property type="entry name" value="ALPHA-D-RIBOSE 1-METHYLPHOSPHONATE 5-TRIPHOSPHATE SYNTHASE SUBUNIT PHNL"/>
    <property type="match status" value="1"/>
</dbReference>
<evidence type="ECO:0000256" key="1">
    <source>
        <dbReference type="ARBA" id="ARBA00005417"/>
    </source>
</evidence>
<dbReference type="EMBL" id="VSSQ01011895">
    <property type="protein sequence ID" value="MPM47961.1"/>
    <property type="molecule type" value="Genomic_DNA"/>
</dbReference>
<evidence type="ECO:0000313" key="3">
    <source>
        <dbReference type="EMBL" id="MPM47961.1"/>
    </source>
</evidence>
<evidence type="ECO:0000259" key="2">
    <source>
        <dbReference type="Pfam" id="PF00005"/>
    </source>
</evidence>
<dbReference type="InterPro" id="IPR027417">
    <property type="entry name" value="P-loop_NTPase"/>
</dbReference>
<dbReference type="PANTHER" id="PTHR42798">
    <property type="entry name" value="LIPOPROTEIN-RELEASING SYSTEM ATP-BINDING PROTEIN LOLD"/>
    <property type="match status" value="1"/>
</dbReference>
<dbReference type="AlphaFoldDB" id="A0A645A6Q4"/>
<protein>
    <submittedName>
        <fullName evidence="3">Bacitracin export ATP-binding protein BceA</fullName>
    </submittedName>
</protein>
<dbReference type="Pfam" id="PF00005">
    <property type="entry name" value="ABC_tran"/>
    <property type="match status" value="1"/>
</dbReference>
<dbReference type="Gene3D" id="3.40.50.300">
    <property type="entry name" value="P-loop containing nucleotide triphosphate hydrolases"/>
    <property type="match status" value="1"/>
</dbReference>
<comment type="caution">
    <text evidence="3">The sequence shown here is derived from an EMBL/GenBank/DDBJ whole genome shotgun (WGS) entry which is preliminary data.</text>
</comment>
<organism evidence="3">
    <name type="scientific">bioreactor metagenome</name>
    <dbReference type="NCBI Taxonomy" id="1076179"/>
    <lineage>
        <taxon>unclassified sequences</taxon>
        <taxon>metagenomes</taxon>
        <taxon>ecological metagenomes</taxon>
    </lineage>
</organism>
<comment type="similarity">
    <text evidence="1">Belongs to the ABC transporter superfamily.</text>
</comment>
<dbReference type="GO" id="GO:0005524">
    <property type="term" value="F:ATP binding"/>
    <property type="evidence" value="ECO:0007669"/>
    <property type="project" value="UniProtKB-KW"/>
</dbReference>